<organism evidence="1">
    <name type="scientific">Arundo donax</name>
    <name type="common">Giant reed</name>
    <name type="synonym">Donax arundinaceus</name>
    <dbReference type="NCBI Taxonomy" id="35708"/>
    <lineage>
        <taxon>Eukaryota</taxon>
        <taxon>Viridiplantae</taxon>
        <taxon>Streptophyta</taxon>
        <taxon>Embryophyta</taxon>
        <taxon>Tracheophyta</taxon>
        <taxon>Spermatophyta</taxon>
        <taxon>Magnoliopsida</taxon>
        <taxon>Liliopsida</taxon>
        <taxon>Poales</taxon>
        <taxon>Poaceae</taxon>
        <taxon>PACMAD clade</taxon>
        <taxon>Arundinoideae</taxon>
        <taxon>Arundineae</taxon>
        <taxon>Arundo</taxon>
    </lineage>
</organism>
<reference evidence="1" key="1">
    <citation type="submission" date="2014-09" db="EMBL/GenBank/DDBJ databases">
        <authorList>
            <person name="Magalhaes I.L.F."/>
            <person name="Oliveira U."/>
            <person name="Santos F.R."/>
            <person name="Vidigal T.H.D.A."/>
            <person name="Brescovit A.D."/>
            <person name="Santos A.J."/>
        </authorList>
    </citation>
    <scope>NUCLEOTIDE SEQUENCE</scope>
    <source>
        <tissue evidence="1">Shoot tissue taken approximately 20 cm above the soil surface</tissue>
    </source>
</reference>
<dbReference type="AlphaFoldDB" id="A0A0A8ZB01"/>
<sequence length="23" mass="2802">MKKDNLVKISLPLWTKLKYKQNI</sequence>
<proteinExistence type="predicted"/>
<protein>
    <submittedName>
        <fullName evidence="1">Uncharacterized protein</fullName>
    </submittedName>
</protein>
<dbReference type="EMBL" id="GBRH01263032">
    <property type="protein sequence ID" value="JAD34863.1"/>
    <property type="molecule type" value="Transcribed_RNA"/>
</dbReference>
<reference evidence="1" key="2">
    <citation type="journal article" date="2015" name="Data Brief">
        <title>Shoot transcriptome of the giant reed, Arundo donax.</title>
        <authorList>
            <person name="Barrero R.A."/>
            <person name="Guerrero F.D."/>
            <person name="Moolhuijzen P."/>
            <person name="Goolsby J.A."/>
            <person name="Tidwell J."/>
            <person name="Bellgard S.E."/>
            <person name="Bellgard M.I."/>
        </authorList>
    </citation>
    <scope>NUCLEOTIDE SEQUENCE</scope>
    <source>
        <tissue evidence="1">Shoot tissue taken approximately 20 cm above the soil surface</tissue>
    </source>
</reference>
<name>A0A0A8ZB01_ARUDO</name>
<evidence type="ECO:0000313" key="1">
    <source>
        <dbReference type="EMBL" id="JAD34863.1"/>
    </source>
</evidence>
<accession>A0A0A8ZB01</accession>